<evidence type="ECO:0000259" key="3">
    <source>
        <dbReference type="PROSITE" id="PS51186"/>
    </source>
</evidence>
<evidence type="ECO:0000256" key="1">
    <source>
        <dbReference type="ARBA" id="ARBA00022679"/>
    </source>
</evidence>
<dbReference type="PROSITE" id="PS51186">
    <property type="entry name" value="GNAT"/>
    <property type="match status" value="1"/>
</dbReference>
<dbReference type="Pfam" id="PF00583">
    <property type="entry name" value="Acetyltransf_1"/>
    <property type="match status" value="1"/>
</dbReference>
<evidence type="ECO:0000313" key="6">
    <source>
        <dbReference type="Proteomes" id="UP000199651"/>
    </source>
</evidence>
<sequence length="365" mass="38690">MDTTTATQPTTWRLRIRLDDRPGTLARVTTRLAARDCNVLGLSVLPVPGGVIDEIVVSTPAGTEPASLIDDIRAEGGRCVGITRAQVRQMVDRTTAALRAAGAALRDQAATAEAVRTMLGADSVRVAEAGDVESDQSGHLAVLHLGTDTTLVARRGWAPFTEVELARVAAFGEVLTAGVIAAGAPSAVIANNGAGIVLRPGTPADGDAVADLHARCSAQTLFARYHSGLRTLPRRWLHRLLQPPRGKTLLALCGTEVIGMAQLIRTNDPAEAEISLLVEDGWQRQGVGTAMIDRLGAIARAEGHRRMIAWCLSQETGFERAARSSVHPVTVRYEDSMLRVAITVDPSLQPDDVTATTATEGATRK</sequence>
<dbReference type="Gene3D" id="3.30.70.260">
    <property type="match status" value="1"/>
</dbReference>
<feature type="domain" description="ACT" evidence="4">
    <location>
        <begin position="13"/>
        <end position="90"/>
    </location>
</feature>
<dbReference type="Gene3D" id="3.40.630.30">
    <property type="match status" value="1"/>
</dbReference>
<dbReference type="Pfam" id="PF01842">
    <property type="entry name" value="ACT"/>
    <property type="match status" value="1"/>
</dbReference>
<keyword evidence="2" id="KW-0012">Acyltransferase</keyword>
<dbReference type="CDD" id="cd02116">
    <property type="entry name" value="ACT"/>
    <property type="match status" value="1"/>
</dbReference>
<dbReference type="InterPro" id="IPR050832">
    <property type="entry name" value="Bact_Acetyltransf"/>
</dbReference>
<name>A0A1H0MZG9_9PSEU</name>
<dbReference type="CDD" id="cd04301">
    <property type="entry name" value="NAT_SF"/>
    <property type="match status" value="1"/>
</dbReference>
<accession>A0A1H0MZG9</accession>
<dbReference type="PANTHER" id="PTHR43877">
    <property type="entry name" value="AMINOALKYLPHOSPHONATE N-ACETYLTRANSFERASE-RELATED-RELATED"/>
    <property type="match status" value="1"/>
</dbReference>
<dbReference type="GO" id="GO:0016747">
    <property type="term" value="F:acyltransferase activity, transferring groups other than amino-acyl groups"/>
    <property type="evidence" value="ECO:0007669"/>
    <property type="project" value="InterPro"/>
</dbReference>
<dbReference type="InterPro" id="IPR016181">
    <property type="entry name" value="Acyl_CoA_acyltransferase"/>
</dbReference>
<protein>
    <submittedName>
        <fullName evidence="5">N-acetylglutamate synthase, GNAT family</fullName>
    </submittedName>
</protein>
<dbReference type="OrthoDB" id="5516749at2"/>
<organism evidence="5 6">
    <name type="scientific">Actinokineospora alba</name>
    <dbReference type="NCBI Taxonomy" id="504798"/>
    <lineage>
        <taxon>Bacteria</taxon>
        <taxon>Bacillati</taxon>
        <taxon>Actinomycetota</taxon>
        <taxon>Actinomycetes</taxon>
        <taxon>Pseudonocardiales</taxon>
        <taxon>Pseudonocardiaceae</taxon>
        <taxon>Actinokineospora</taxon>
    </lineage>
</organism>
<dbReference type="EMBL" id="FNJB01000005">
    <property type="protein sequence ID" value="SDO85797.1"/>
    <property type="molecule type" value="Genomic_DNA"/>
</dbReference>
<proteinExistence type="predicted"/>
<gene>
    <name evidence="5" type="ORF">SAMN05192558_105124</name>
</gene>
<evidence type="ECO:0000259" key="4">
    <source>
        <dbReference type="PROSITE" id="PS51671"/>
    </source>
</evidence>
<dbReference type="InterPro" id="IPR002912">
    <property type="entry name" value="ACT_dom"/>
</dbReference>
<dbReference type="Proteomes" id="UP000199651">
    <property type="component" value="Unassembled WGS sequence"/>
</dbReference>
<evidence type="ECO:0000313" key="5">
    <source>
        <dbReference type="EMBL" id="SDO85797.1"/>
    </source>
</evidence>
<dbReference type="RefSeq" id="WP_091374668.1">
    <property type="nucleotide sequence ID" value="NZ_FNDV01000002.1"/>
</dbReference>
<reference evidence="6" key="1">
    <citation type="submission" date="2016-10" db="EMBL/GenBank/DDBJ databases">
        <authorList>
            <person name="Varghese N."/>
            <person name="Submissions S."/>
        </authorList>
    </citation>
    <scope>NUCLEOTIDE SEQUENCE [LARGE SCALE GENOMIC DNA]</scope>
    <source>
        <strain evidence="6">IBRC-M 10655</strain>
    </source>
</reference>
<dbReference type="PROSITE" id="PS51671">
    <property type="entry name" value="ACT"/>
    <property type="match status" value="1"/>
</dbReference>
<keyword evidence="6" id="KW-1185">Reference proteome</keyword>
<dbReference type="AlphaFoldDB" id="A0A1H0MZG9"/>
<keyword evidence="1" id="KW-0808">Transferase</keyword>
<dbReference type="InterPro" id="IPR000182">
    <property type="entry name" value="GNAT_dom"/>
</dbReference>
<dbReference type="InterPro" id="IPR045865">
    <property type="entry name" value="ACT-like_dom_sf"/>
</dbReference>
<dbReference type="SUPFAM" id="SSF55729">
    <property type="entry name" value="Acyl-CoA N-acyltransferases (Nat)"/>
    <property type="match status" value="1"/>
</dbReference>
<dbReference type="STRING" id="504798.SAMN05421871_102174"/>
<dbReference type="SUPFAM" id="SSF55021">
    <property type="entry name" value="ACT-like"/>
    <property type="match status" value="1"/>
</dbReference>
<evidence type="ECO:0000256" key="2">
    <source>
        <dbReference type="ARBA" id="ARBA00023315"/>
    </source>
</evidence>
<feature type="domain" description="N-acetyltransferase" evidence="3">
    <location>
        <begin position="196"/>
        <end position="345"/>
    </location>
</feature>